<proteinExistence type="predicted"/>
<dbReference type="AlphaFoldDB" id="A0A5E7T8E9"/>
<evidence type="ECO:0000313" key="5">
    <source>
        <dbReference type="Proteomes" id="UP000326611"/>
    </source>
</evidence>
<dbReference type="RefSeq" id="WP_150771680.1">
    <property type="nucleotide sequence ID" value="NZ_CABVIY010000005.1"/>
</dbReference>
<feature type="region of interest" description="Disordered" evidence="1">
    <location>
        <begin position="104"/>
        <end position="137"/>
    </location>
</feature>
<keyword evidence="2" id="KW-0812">Transmembrane</keyword>
<evidence type="ECO:0000259" key="3">
    <source>
        <dbReference type="Pfam" id="PF13719"/>
    </source>
</evidence>
<keyword evidence="2" id="KW-1133">Transmembrane helix</keyword>
<evidence type="ECO:0000313" key="4">
    <source>
        <dbReference type="EMBL" id="VVP95391.1"/>
    </source>
</evidence>
<sequence length="422" mass="47188">MTDSFVTQCPHCQTSFRVSHAQLSVARGVVRCGSCLQVFNAAKQLLEQAGKEPVAPVTPAIIEAPVPAEPRAISQKQWSATELDLDSLDLDEELARLEQREIQPTTEFGRHREDTLSARRDSVETDEEPWTSDSLFSESAADRAQAINDLDDLDRLDAIEAPDTGEPLNETGLLARTEPSLSLEPVDLDDEPQPPQLRLHDPLDSPLHQERLSATTSDEPDDLPSVEPLRKKRERSEPGARADVLQDLTDDPLQLDWQKRRSPWGRRLFWLLLILLGAGALVGQYVAYHFDELARQDQYRPWFQQLCPQIGCTVPSKVDIAKIKSSNLVVRSHPEFSGALVVDAIIYNRAPFSQPFPLLELRFADLNGHLIASRRFKPGEYLNGDLEGRVEMPPQTPIHIALDILDPGAKAVNYSLSFHSPE</sequence>
<accession>A0A5E7T8E9</accession>
<gene>
    <name evidence="4" type="ORF">PS918_03633</name>
</gene>
<organism evidence="4 5">
    <name type="scientific">Pseudomonas fluorescens</name>
    <dbReference type="NCBI Taxonomy" id="294"/>
    <lineage>
        <taxon>Bacteria</taxon>
        <taxon>Pseudomonadati</taxon>
        <taxon>Pseudomonadota</taxon>
        <taxon>Gammaproteobacteria</taxon>
        <taxon>Pseudomonadales</taxon>
        <taxon>Pseudomonadaceae</taxon>
        <taxon>Pseudomonas</taxon>
    </lineage>
</organism>
<dbReference type="OrthoDB" id="5294582at2"/>
<dbReference type="EMBL" id="CABVIY010000005">
    <property type="protein sequence ID" value="VVP95391.1"/>
    <property type="molecule type" value="Genomic_DNA"/>
</dbReference>
<name>A0A5E7T8E9_PSEFL</name>
<feature type="transmembrane region" description="Helical" evidence="2">
    <location>
        <begin position="268"/>
        <end position="288"/>
    </location>
</feature>
<dbReference type="InterPro" id="IPR021834">
    <property type="entry name" value="DUF3426"/>
</dbReference>
<feature type="region of interest" description="Disordered" evidence="1">
    <location>
        <begin position="184"/>
        <end position="245"/>
    </location>
</feature>
<evidence type="ECO:0000256" key="2">
    <source>
        <dbReference type="SAM" id="Phobius"/>
    </source>
</evidence>
<dbReference type="InterPro" id="IPR011723">
    <property type="entry name" value="Znf/thioredoxin_put"/>
</dbReference>
<dbReference type="NCBIfam" id="TIGR02098">
    <property type="entry name" value="MJ0042_CXXC"/>
    <property type="match status" value="1"/>
</dbReference>
<dbReference type="Pfam" id="PF11906">
    <property type="entry name" value="DUF3426"/>
    <property type="match status" value="1"/>
</dbReference>
<protein>
    <recommendedName>
        <fullName evidence="3">Zinc finger/thioredoxin putative domain-containing protein</fullName>
    </recommendedName>
</protein>
<evidence type="ECO:0000256" key="1">
    <source>
        <dbReference type="SAM" id="MobiDB-lite"/>
    </source>
</evidence>
<dbReference type="Proteomes" id="UP000326611">
    <property type="component" value="Unassembled WGS sequence"/>
</dbReference>
<feature type="compositionally biased region" description="Basic and acidic residues" evidence="1">
    <location>
        <begin position="108"/>
        <end position="123"/>
    </location>
</feature>
<feature type="compositionally biased region" description="Basic and acidic residues" evidence="1">
    <location>
        <begin position="198"/>
        <end position="211"/>
    </location>
</feature>
<feature type="domain" description="Zinc finger/thioredoxin putative" evidence="3">
    <location>
        <begin position="6"/>
        <end position="41"/>
    </location>
</feature>
<keyword evidence="2" id="KW-0472">Membrane</keyword>
<dbReference type="Pfam" id="PF13719">
    <property type="entry name" value="Zn_ribbon_5"/>
    <property type="match status" value="1"/>
</dbReference>
<reference evidence="4 5" key="1">
    <citation type="submission" date="2019-09" db="EMBL/GenBank/DDBJ databases">
        <authorList>
            <person name="Chandra G."/>
            <person name="Truman W A."/>
        </authorList>
    </citation>
    <scope>NUCLEOTIDE SEQUENCE [LARGE SCALE GENOMIC DNA]</scope>
    <source>
        <strain evidence="4">PS918</strain>
    </source>
</reference>